<dbReference type="Proteomes" id="UP001596203">
    <property type="component" value="Unassembled WGS sequence"/>
</dbReference>
<proteinExistence type="predicted"/>
<keyword evidence="2" id="KW-1185">Reference proteome</keyword>
<gene>
    <name evidence="1" type="ORF">ACFP2T_24920</name>
</gene>
<organism evidence="1 2">
    <name type="scientific">Plantactinospora solaniradicis</name>
    <dbReference type="NCBI Taxonomy" id="1723736"/>
    <lineage>
        <taxon>Bacteria</taxon>
        <taxon>Bacillati</taxon>
        <taxon>Actinomycetota</taxon>
        <taxon>Actinomycetes</taxon>
        <taxon>Micromonosporales</taxon>
        <taxon>Micromonosporaceae</taxon>
        <taxon>Plantactinospora</taxon>
    </lineage>
</organism>
<dbReference type="EMBL" id="JBHSPR010000020">
    <property type="protein sequence ID" value="MFC6019438.1"/>
    <property type="molecule type" value="Genomic_DNA"/>
</dbReference>
<name>A0ABW1KEJ8_9ACTN</name>
<evidence type="ECO:0000313" key="2">
    <source>
        <dbReference type="Proteomes" id="UP001596203"/>
    </source>
</evidence>
<comment type="caution">
    <text evidence="1">The sequence shown here is derived from an EMBL/GenBank/DDBJ whole genome shotgun (WGS) entry which is preliminary data.</text>
</comment>
<sequence>MAGVPQGGDWDWVRPHLSLGFCLALVHGRTEAELVTAFGVYEPWAEVLDFDTAADQFDPYEMIRMGRVGDWAFAWQEPAGGTADQDVLRELSVGGRALSVLQTGSALAWFGLMVDGVEELAFEPMFPTHRRGSRPDEYVPLMTEVGLLPPAHPDNPGRPSPTLAALSLATAVTGVTLSVATITGPLLTGEIGNYDLGEDDGPHGPW</sequence>
<accession>A0ABW1KEJ8</accession>
<protein>
    <submittedName>
        <fullName evidence="1">DUF6461 domain-containing protein</fullName>
    </submittedName>
</protein>
<dbReference type="Pfam" id="PF20062">
    <property type="entry name" value="DUF6461"/>
    <property type="match status" value="1"/>
</dbReference>
<dbReference type="InterPro" id="IPR045592">
    <property type="entry name" value="DUF6461"/>
</dbReference>
<evidence type="ECO:0000313" key="1">
    <source>
        <dbReference type="EMBL" id="MFC6019438.1"/>
    </source>
</evidence>
<reference evidence="2" key="1">
    <citation type="journal article" date="2019" name="Int. J. Syst. Evol. Microbiol.">
        <title>The Global Catalogue of Microorganisms (GCM) 10K type strain sequencing project: providing services to taxonomists for standard genome sequencing and annotation.</title>
        <authorList>
            <consortium name="The Broad Institute Genomics Platform"/>
            <consortium name="The Broad Institute Genome Sequencing Center for Infectious Disease"/>
            <person name="Wu L."/>
            <person name="Ma J."/>
        </authorList>
    </citation>
    <scope>NUCLEOTIDE SEQUENCE [LARGE SCALE GENOMIC DNA]</scope>
    <source>
        <strain evidence="2">ZS-35-S2</strain>
    </source>
</reference>